<accession>A0A4Y2UQQ7</accession>
<feature type="signal peptide" evidence="1">
    <location>
        <begin position="1"/>
        <end position="21"/>
    </location>
</feature>
<evidence type="ECO:0000256" key="1">
    <source>
        <dbReference type="SAM" id="SignalP"/>
    </source>
</evidence>
<protein>
    <recommendedName>
        <fullName evidence="5">Secreted protein</fullName>
    </recommendedName>
</protein>
<dbReference type="AlphaFoldDB" id="A0A4Y2UQQ7"/>
<comment type="caution">
    <text evidence="2">The sequence shown here is derived from an EMBL/GenBank/DDBJ whole genome shotgun (WGS) entry which is preliminary data.</text>
</comment>
<gene>
    <name evidence="2" type="ORF">AVEN_241644_1</name>
    <name evidence="3" type="ORF">AVEN_74097_1</name>
</gene>
<evidence type="ECO:0008006" key="5">
    <source>
        <dbReference type="Google" id="ProtNLM"/>
    </source>
</evidence>
<keyword evidence="4" id="KW-1185">Reference proteome</keyword>
<sequence length="101" mass="11567">MRTGIASFWWWVTLLTLRSSTKRVNYLLSVHHENSVRQVVSLTAVAIATGYVREDPVRITSAFFNGHSFRLSSFSSFSFFNETLIFHWSASEVHEGQVAVR</sequence>
<proteinExistence type="predicted"/>
<dbReference type="EMBL" id="BGPR01038621">
    <property type="protein sequence ID" value="GBO14493.1"/>
    <property type="molecule type" value="Genomic_DNA"/>
</dbReference>
<keyword evidence="1" id="KW-0732">Signal</keyword>
<evidence type="ECO:0000313" key="3">
    <source>
        <dbReference type="EMBL" id="GBO14493.1"/>
    </source>
</evidence>
<name>A0A4Y2UQQ7_ARAVE</name>
<evidence type="ECO:0000313" key="4">
    <source>
        <dbReference type="Proteomes" id="UP000499080"/>
    </source>
</evidence>
<reference evidence="2 4" key="1">
    <citation type="journal article" date="2019" name="Sci. Rep.">
        <title>Orb-weaving spider Araneus ventricosus genome elucidates the spidroin gene catalogue.</title>
        <authorList>
            <person name="Kono N."/>
            <person name="Nakamura H."/>
            <person name="Ohtoshi R."/>
            <person name="Moran D.A.P."/>
            <person name="Shinohara A."/>
            <person name="Yoshida Y."/>
            <person name="Fujiwara M."/>
            <person name="Mori M."/>
            <person name="Tomita M."/>
            <person name="Arakawa K."/>
        </authorList>
    </citation>
    <scope>NUCLEOTIDE SEQUENCE [LARGE SCALE GENOMIC DNA]</scope>
</reference>
<dbReference type="Proteomes" id="UP000499080">
    <property type="component" value="Unassembled WGS sequence"/>
</dbReference>
<feature type="chain" id="PRO_5036129283" description="Secreted protein" evidence="1">
    <location>
        <begin position="22"/>
        <end position="101"/>
    </location>
</feature>
<evidence type="ECO:0000313" key="2">
    <source>
        <dbReference type="EMBL" id="GBO14491.1"/>
    </source>
</evidence>
<dbReference type="EMBL" id="BGPR01038619">
    <property type="protein sequence ID" value="GBO14491.1"/>
    <property type="molecule type" value="Genomic_DNA"/>
</dbReference>
<organism evidence="2 4">
    <name type="scientific">Araneus ventricosus</name>
    <name type="common">Orbweaver spider</name>
    <name type="synonym">Epeira ventricosa</name>
    <dbReference type="NCBI Taxonomy" id="182803"/>
    <lineage>
        <taxon>Eukaryota</taxon>
        <taxon>Metazoa</taxon>
        <taxon>Ecdysozoa</taxon>
        <taxon>Arthropoda</taxon>
        <taxon>Chelicerata</taxon>
        <taxon>Arachnida</taxon>
        <taxon>Araneae</taxon>
        <taxon>Araneomorphae</taxon>
        <taxon>Entelegynae</taxon>
        <taxon>Araneoidea</taxon>
        <taxon>Araneidae</taxon>
        <taxon>Araneus</taxon>
    </lineage>
</organism>